<dbReference type="InterPro" id="IPR001764">
    <property type="entry name" value="Glyco_hydro_3_N"/>
</dbReference>
<gene>
    <name evidence="6" type="ORF">AWH51_07710</name>
</gene>
<feature type="compositionally biased region" description="Low complexity" evidence="3">
    <location>
        <begin position="488"/>
        <end position="504"/>
    </location>
</feature>
<dbReference type="GO" id="GO:0004553">
    <property type="term" value="F:hydrolase activity, hydrolyzing O-glycosyl compounds"/>
    <property type="evidence" value="ECO:0007669"/>
    <property type="project" value="InterPro"/>
</dbReference>
<dbReference type="RefSeq" id="WP_081234905.1">
    <property type="nucleotide sequence ID" value="NZ_LQXA01000023.1"/>
</dbReference>
<keyword evidence="2" id="KW-0378">Hydrolase</keyword>
<dbReference type="EMBL" id="LQXA01000023">
    <property type="protein sequence ID" value="KZC95511.1"/>
    <property type="molecule type" value="Genomic_DNA"/>
</dbReference>
<dbReference type="STRING" id="31965.AWH51_07710"/>
<feature type="domain" description="Fibronectin type III-like" evidence="5">
    <location>
        <begin position="861"/>
        <end position="934"/>
    </location>
</feature>
<dbReference type="InterPro" id="IPR036962">
    <property type="entry name" value="Glyco_hydro_3_N_sf"/>
</dbReference>
<keyword evidence="4" id="KW-0732">Signal</keyword>
<sequence length="1005" mass="105858">MRRRTTPGRTACLGLMAAVSATTLGLAPQASAGTAASSDPAGLRSPAIAANAPHTRTVDWLVSRMTPTEELDLMEGSWADKTNIDGTLDPDTHDQAGYVRGVARLGIPETRHADALGIEASAAATSYPNRLGLASSFDRDAFSRFGQRVGEDGAEMDMDLIYGPQVDIVRMPSWKRDMTALSEDPYVASELGSREIQGIQSTGLLAQVKHVSSYDGQDQNIASLVEGQAAHELYLAPIEAAASAGVSSMMCSYATSRIVGEEDEPRYACANSGLLQRIVKDEWGFPGWITTDYGGGTATSDLLAGTDQEFTTTNFSSDALLPLIDPQSDSYDERYAHAARESVSRILYQYERFGLLDDSRIPEAARSPVPQHGDVDDTDHAIRIDEQAGIEESLQLAEESAVLLKDDGGALPLDPQRSVAVMGQSATLLPAGPGGERALGFGDRTNITPLKAMRSIAGDRVTSAPGIDLLGTTVPADALSADEGGTTRGLTRTTTTGTVSTTSTDAAIDGDQTDLRPGSTYSWTGYLDVPADGQYRLLTQRPYGTDSGDDSRYNQDTRPASNSTATLAVDGRSVALTDPDAKVLPNAYPTYSTEAGIRTTAGNGQYLGYENAATVLDLTAGRHRVTLGYAPSAIAATTPTFRFAWSPIEDSLRQAETAARTHDVSAVFVDDANQVTGDGVSPTSDVARLSADQDALIRRVTAAAHGAGHRVVVVVNSDAAVQMPWEEGVDAVLEMWYPGQEGGAATADTLYGVSDPSGKLTISFPRNSSETLFAGHPERAGGTQPQGEPTRTIKWTEGLDVGYRWYASAENTQGFAPMFAFGHGLSYTHYVYDDYSARATGDGGIDVDLRITDAGGVAGSEIPQVYVGPSSELPDGIAQAPTKLVQFDRVDLAAGQSKRVRMHVTARELSSWSESSQRWVLGTGPRTVSVGAASDDIRVSSTVDVAAADVAAADAGGRAALVPSSSTAPAVAVPAVPSLAEPEALGPPATSRARRGGAGRGHRRR</sequence>
<dbReference type="SMART" id="SM01217">
    <property type="entry name" value="Fn3_like"/>
    <property type="match status" value="1"/>
</dbReference>
<feature type="compositionally biased region" description="Basic residues" evidence="3">
    <location>
        <begin position="992"/>
        <end position="1005"/>
    </location>
</feature>
<dbReference type="InterPro" id="IPR002772">
    <property type="entry name" value="Glyco_hydro_3_C"/>
</dbReference>
<feature type="signal peptide" evidence="4">
    <location>
        <begin position="1"/>
        <end position="32"/>
    </location>
</feature>
<dbReference type="SUPFAM" id="SSF52279">
    <property type="entry name" value="Beta-D-glucan exohydrolase, C-terminal domain"/>
    <property type="match status" value="1"/>
</dbReference>
<feature type="chain" id="PRO_5007601569" description="Fibronectin type III-like domain-containing protein" evidence="4">
    <location>
        <begin position="33"/>
        <end position="1005"/>
    </location>
</feature>
<evidence type="ECO:0000256" key="1">
    <source>
        <dbReference type="ARBA" id="ARBA00005336"/>
    </source>
</evidence>
<evidence type="ECO:0000256" key="2">
    <source>
        <dbReference type="ARBA" id="ARBA00022801"/>
    </source>
</evidence>
<dbReference type="Proteomes" id="UP000076218">
    <property type="component" value="Unassembled WGS sequence"/>
</dbReference>
<dbReference type="PANTHER" id="PTHR42715:SF10">
    <property type="entry name" value="BETA-GLUCOSIDASE"/>
    <property type="match status" value="1"/>
</dbReference>
<comment type="caution">
    <text evidence="6">The sequence shown here is derived from an EMBL/GenBank/DDBJ whole genome shotgun (WGS) entry which is preliminary data.</text>
</comment>
<name>A0A154V2D2_9MICO</name>
<dbReference type="InterPro" id="IPR013783">
    <property type="entry name" value="Ig-like_fold"/>
</dbReference>
<evidence type="ECO:0000256" key="3">
    <source>
        <dbReference type="SAM" id="MobiDB-lite"/>
    </source>
</evidence>
<dbReference type="Pfam" id="PF01915">
    <property type="entry name" value="Glyco_hydro_3_C"/>
    <property type="match status" value="1"/>
</dbReference>
<dbReference type="PRINTS" id="PR00133">
    <property type="entry name" value="GLHYDRLASE3"/>
</dbReference>
<evidence type="ECO:0000259" key="5">
    <source>
        <dbReference type="SMART" id="SM01217"/>
    </source>
</evidence>
<reference evidence="6 7" key="1">
    <citation type="submission" date="2016-01" db="EMBL/GenBank/DDBJ databases">
        <title>Draft genome sequence of Clavibacter michiganensis subsp. tessellarius DOAB 609.</title>
        <authorList>
            <person name="Tambong J.T."/>
        </authorList>
    </citation>
    <scope>NUCLEOTIDE SEQUENCE [LARGE SCALE GENOMIC DNA]</scope>
    <source>
        <strain evidence="6 7">DOAB 609</strain>
    </source>
</reference>
<comment type="similarity">
    <text evidence="1">Belongs to the glycosyl hydrolase 3 family.</text>
</comment>
<dbReference type="GO" id="GO:0005975">
    <property type="term" value="P:carbohydrate metabolic process"/>
    <property type="evidence" value="ECO:0007669"/>
    <property type="project" value="InterPro"/>
</dbReference>
<dbReference type="AlphaFoldDB" id="A0A154V2D2"/>
<evidence type="ECO:0000313" key="7">
    <source>
        <dbReference type="Proteomes" id="UP000076218"/>
    </source>
</evidence>
<dbReference type="PANTHER" id="PTHR42715">
    <property type="entry name" value="BETA-GLUCOSIDASE"/>
    <property type="match status" value="1"/>
</dbReference>
<evidence type="ECO:0000256" key="4">
    <source>
        <dbReference type="SAM" id="SignalP"/>
    </source>
</evidence>
<dbReference type="OrthoDB" id="3187421at2"/>
<organism evidence="6 7">
    <name type="scientific">Clavibacter tessellarius</name>
    <dbReference type="NCBI Taxonomy" id="31965"/>
    <lineage>
        <taxon>Bacteria</taxon>
        <taxon>Bacillati</taxon>
        <taxon>Actinomycetota</taxon>
        <taxon>Actinomycetes</taxon>
        <taxon>Micrococcales</taxon>
        <taxon>Microbacteriaceae</taxon>
        <taxon>Clavibacter</taxon>
    </lineage>
</organism>
<feature type="region of interest" description="Disordered" evidence="3">
    <location>
        <begin position="480"/>
        <end position="513"/>
    </location>
</feature>
<dbReference type="InterPro" id="IPR026891">
    <property type="entry name" value="Fn3-like"/>
</dbReference>
<dbReference type="Gene3D" id="3.40.50.1700">
    <property type="entry name" value="Glycoside hydrolase family 3 C-terminal domain"/>
    <property type="match status" value="2"/>
</dbReference>
<dbReference type="Pfam" id="PF14310">
    <property type="entry name" value="Fn3-like"/>
    <property type="match status" value="1"/>
</dbReference>
<dbReference type="Pfam" id="PF00933">
    <property type="entry name" value="Glyco_hydro_3"/>
    <property type="match status" value="1"/>
</dbReference>
<evidence type="ECO:0000313" key="6">
    <source>
        <dbReference type="EMBL" id="KZC95511.1"/>
    </source>
</evidence>
<feature type="region of interest" description="Disordered" evidence="3">
    <location>
        <begin position="540"/>
        <end position="562"/>
    </location>
</feature>
<dbReference type="InterPro" id="IPR017853">
    <property type="entry name" value="GH"/>
</dbReference>
<accession>A0A154V2D2</accession>
<proteinExistence type="inferred from homology"/>
<dbReference type="SUPFAM" id="SSF51445">
    <property type="entry name" value="(Trans)glycosidases"/>
    <property type="match status" value="1"/>
</dbReference>
<dbReference type="Gene3D" id="3.20.20.300">
    <property type="entry name" value="Glycoside hydrolase, family 3, N-terminal domain"/>
    <property type="match status" value="1"/>
</dbReference>
<dbReference type="Gene3D" id="2.60.40.10">
    <property type="entry name" value="Immunoglobulins"/>
    <property type="match status" value="1"/>
</dbReference>
<protein>
    <recommendedName>
        <fullName evidence="5">Fibronectin type III-like domain-containing protein</fullName>
    </recommendedName>
</protein>
<dbReference type="InterPro" id="IPR050288">
    <property type="entry name" value="Cellulose_deg_GH3"/>
</dbReference>
<feature type="region of interest" description="Disordered" evidence="3">
    <location>
        <begin position="979"/>
        <end position="1005"/>
    </location>
</feature>
<dbReference type="InterPro" id="IPR036881">
    <property type="entry name" value="Glyco_hydro_3_C_sf"/>
</dbReference>